<proteinExistence type="predicted"/>
<dbReference type="Gene3D" id="1.20.1050.10">
    <property type="match status" value="1"/>
</dbReference>
<dbReference type="EMBL" id="JARVKM010000067">
    <property type="protein sequence ID" value="KAK9772009.1"/>
    <property type="molecule type" value="Genomic_DNA"/>
</dbReference>
<evidence type="ECO:0000313" key="1">
    <source>
        <dbReference type="EMBL" id="KAK9772009.1"/>
    </source>
</evidence>
<reference evidence="1 2" key="1">
    <citation type="submission" date="2024-02" db="EMBL/GenBank/DDBJ databases">
        <title>First draft genome assembly of two strains of Seiridium cardinale.</title>
        <authorList>
            <person name="Emiliani G."/>
            <person name="Scali E."/>
        </authorList>
    </citation>
    <scope>NUCLEOTIDE SEQUENCE [LARGE SCALE GENOMIC DNA]</scope>
    <source>
        <strain evidence="1 2">BM-138-000479</strain>
    </source>
</reference>
<accession>A0ABR2XDZ3</accession>
<dbReference type="SUPFAM" id="SSF52833">
    <property type="entry name" value="Thioredoxin-like"/>
    <property type="match status" value="1"/>
</dbReference>
<protein>
    <submittedName>
        <fullName evidence="1">GST N-terminal domain-containing protein</fullName>
    </submittedName>
</protein>
<name>A0ABR2XDZ3_9PEZI</name>
<sequence>MLIIAQSYADTLLFSSKVTMDRQHTLWLWTEGAFSRRVMYTLLVKGLVASTTDLLQGKTTRRDLRINPVKIDTTKGWVCGDSADPQPEGASNPCMRTTDMSTGETWFIYESTSIILYLEELYPEHPLQPRSAVERAMMMDMVGKINITALETNYFLRNTEPEVGAALQLKAEDQQRATALNATTNEIKGLLKLQTWAEQNGLSKNQWITPGVSGPGLADVTLASNVRFIDLIYGIFMLRNKQLKPLADWYARFCKLSWWEDFEERSDIVPDMFHFGRTSRASWFKESGL</sequence>
<evidence type="ECO:0000313" key="2">
    <source>
        <dbReference type="Proteomes" id="UP001465668"/>
    </source>
</evidence>
<dbReference type="Proteomes" id="UP001465668">
    <property type="component" value="Unassembled WGS sequence"/>
</dbReference>
<keyword evidence="2" id="KW-1185">Reference proteome</keyword>
<dbReference type="Gene3D" id="3.40.30.10">
    <property type="entry name" value="Glutaredoxin"/>
    <property type="match status" value="1"/>
</dbReference>
<comment type="caution">
    <text evidence="1">The sequence shown here is derived from an EMBL/GenBank/DDBJ whole genome shotgun (WGS) entry which is preliminary data.</text>
</comment>
<dbReference type="InterPro" id="IPR036249">
    <property type="entry name" value="Thioredoxin-like_sf"/>
</dbReference>
<gene>
    <name evidence="1" type="ORF">SCAR479_11328</name>
</gene>
<organism evidence="1 2">
    <name type="scientific">Seiridium cardinale</name>
    <dbReference type="NCBI Taxonomy" id="138064"/>
    <lineage>
        <taxon>Eukaryota</taxon>
        <taxon>Fungi</taxon>
        <taxon>Dikarya</taxon>
        <taxon>Ascomycota</taxon>
        <taxon>Pezizomycotina</taxon>
        <taxon>Sordariomycetes</taxon>
        <taxon>Xylariomycetidae</taxon>
        <taxon>Amphisphaeriales</taxon>
        <taxon>Sporocadaceae</taxon>
        <taxon>Seiridium</taxon>
    </lineage>
</organism>